<organism evidence="1 2">
    <name type="scientific">Klebsormidium nitens</name>
    <name type="common">Green alga</name>
    <name type="synonym">Ulothrix nitens</name>
    <dbReference type="NCBI Taxonomy" id="105231"/>
    <lineage>
        <taxon>Eukaryota</taxon>
        <taxon>Viridiplantae</taxon>
        <taxon>Streptophyta</taxon>
        <taxon>Klebsormidiophyceae</taxon>
        <taxon>Klebsormidiales</taxon>
        <taxon>Klebsormidiaceae</taxon>
        <taxon>Klebsormidium</taxon>
    </lineage>
</organism>
<protein>
    <submittedName>
        <fullName evidence="1">Uncharacterized protein</fullName>
    </submittedName>
</protein>
<sequence>MAVRKLVSASHKYHKWVQLDPALTKKDLFAWNLVFGTKAVLTEERYRDWLEILDRNPLLLHAWYTTCREAGVPVRSIEGKSEEEAAEILEQASRAARAEVDVEGSAGEVSTGIECGG</sequence>
<dbReference type="EMBL" id="DF237030">
    <property type="protein sequence ID" value="GAQ81485.1"/>
    <property type="molecule type" value="Genomic_DNA"/>
</dbReference>
<dbReference type="AlphaFoldDB" id="A0A1Y1HS80"/>
<dbReference type="Proteomes" id="UP000054558">
    <property type="component" value="Unassembled WGS sequence"/>
</dbReference>
<reference evidence="1 2" key="1">
    <citation type="journal article" date="2014" name="Nat. Commun.">
        <title>Klebsormidium flaccidum genome reveals primary factors for plant terrestrial adaptation.</title>
        <authorList>
            <person name="Hori K."/>
            <person name="Maruyama F."/>
            <person name="Fujisawa T."/>
            <person name="Togashi T."/>
            <person name="Yamamoto N."/>
            <person name="Seo M."/>
            <person name="Sato S."/>
            <person name="Yamada T."/>
            <person name="Mori H."/>
            <person name="Tajima N."/>
            <person name="Moriyama T."/>
            <person name="Ikeuchi M."/>
            <person name="Watanabe M."/>
            <person name="Wada H."/>
            <person name="Kobayashi K."/>
            <person name="Saito M."/>
            <person name="Masuda T."/>
            <person name="Sasaki-Sekimoto Y."/>
            <person name="Mashiguchi K."/>
            <person name="Awai K."/>
            <person name="Shimojima M."/>
            <person name="Masuda S."/>
            <person name="Iwai M."/>
            <person name="Nobusawa T."/>
            <person name="Narise T."/>
            <person name="Kondo S."/>
            <person name="Saito H."/>
            <person name="Sato R."/>
            <person name="Murakawa M."/>
            <person name="Ihara Y."/>
            <person name="Oshima-Yamada Y."/>
            <person name="Ohtaka K."/>
            <person name="Satoh M."/>
            <person name="Sonobe K."/>
            <person name="Ishii M."/>
            <person name="Ohtani R."/>
            <person name="Kanamori-Sato M."/>
            <person name="Honoki R."/>
            <person name="Miyazaki D."/>
            <person name="Mochizuki H."/>
            <person name="Umetsu J."/>
            <person name="Higashi K."/>
            <person name="Shibata D."/>
            <person name="Kamiya Y."/>
            <person name="Sato N."/>
            <person name="Nakamura Y."/>
            <person name="Tabata S."/>
            <person name="Ida S."/>
            <person name="Kurokawa K."/>
            <person name="Ohta H."/>
        </authorList>
    </citation>
    <scope>NUCLEOTIDE SEQUENCE [LARGE SCALE GENOMIC DNA]</scope>
    <source>
        <strain evidence="1 2">NIES-2285</strain>
    </source>
</reference>
<evidence type="ECO:0000313" key="1">
    <source>
        <dbReference type="EMBL" id="GAQ81485.1"/>
    </source>
</evidence>
<keyword evidence="2" id="KW-1185">Reference proteome</keyword>
<proteinExistence type="predicted"/>
<accession>A0A1Y1HS80</accession>
<name>A0A1Y1HS80_KLENI</name>
<evidence type="ECO:0000313" key="2">
    <source>
        <dbReference type="Proteomes" id="UP000054558"/>
    </source>
</evidence>
<gene>
    <name evidence="1" type="ORF">KFL_000810260</name>
</gene>